<comment type="caution">
    <text evidence="1">The sequence shown here is derived from an EMBL/GenBank/DDBJ whole genome shotgun (WGS) entry which is preliminary data.</text>
</comment>
<evidence type="ECO:0000313" key="2">
    <source>
        <dbReference type="Proteomes" id="UP000805193"/>
    </source>
</evidence>
<protein>
    <submittedName>
        <fullName evidence="1">Uncharacterized protein</fullName>
    </submittedName>
</protein>
<proteinExistence type="predicted"/>
<keyword evidence="2" id="KW-1185">Reference proteome</keyword>
<dbReference type="Proteomes" id="UP000805193">
    <property type="component" value="Unassembled WGS sequence"/>
</dbReference>
<gene>
    <name evidence="1" type="ORF">HPB47_013478</name>
</gene>
<accession>A0AC60QZ91</accession>
<organism evidence="1 2">
    <name type="scientific">Ixodes persulcatus</name>
    <name type="common">Taiga tick</name>
    <dbReference type="NCBI Taxonomy" id="34615"/>
    <lineage>
        <taxon>Eukaryota</taxon>
        <taxon>Metazoa</taxon>
        <taxon>Ecdysozoa</taxon>
        <taxon>Arthropoda</taxon>
        <taxon>Chelicerata</taxon>
        <taxon>Arachnida</taxon>
        <taxon>Acari</taxon>
        <taxon>Parasitiformes</taxon>
        <taxon>Ixodida</taxon>
        <taxon>Ixodoidea</taxon>
        <taxon>Ixodidae</taxon>
        <taxon>Ixodinae</taxon>
        <taxon>Ixodes</taxon>
    </lineage>
</organism>
<sequence length="133" mass="13639">MLARNVTGAAIVNIASIFGKGGFPGLSTYTASKGGVVAFTKAIAVELATRGIRVNAILPGLTNTPTIQKLLSMPLCSRPPAPLLRPPAACPVPTHLPAPCPNPGLAPVPAQINFDEDEADVNNSPPVVLSLIK</sequence>
<name>A0AC60QZ91_IXOPE</name>
<evidence type="ECO:0000313" key="1">
    <source>
        <dbReference type="EMBL" id="KAG0444707.1"/>
    </source>
</evidence>
<reference evidence="1 2" key="1">
    <citation type="journal article" date="2020" name="Cell">
        <title>Large-Scale Comparative Analyses of Tick Genomes Elucidate Their Genetic Diversity and Vector Capacities.</title>
        <authorList>
            <consortium name="Tick Genome and Microbiome Consortium (TIGMIC)"/>
            <person name="Jia N."/>
            <person name="Wang J."/>
            <person name="Shi W."/>
            <person name="Du L."/>
            <person name="Sun Y."/>
            <person name="Zhan W."/>
            <person name="Jiang J.F."/>
            <person name="Wang Q."/>
            <person name="Zhang B."/>
            <person name="Ji P."/>
            <person name="Bell-Sakyi L."/>
            <person name="Cui X.M."/>
            <person name="Yuan T.T."/>
            <person name="Jiang B.G."/>
            <person name="Yang W.F."/>
            <person name="Lam T.T."/>
            <person name="Chang Q.C."/>
            <person name="Ding S.J."/>
            <person name="Wang X.J."/>
            <person name="Zhu J.G."/>
            <person name="Ruan X.D."/>
            <person name="Zhao L."/>
            <person name="Wei J.T."/>
            <person name="Ye R.Z."/>
            <person name="Que T.C."/>
            <person name="Du C.H."/>
            <person name="Zhou Y.H."/>
            <person name="Cheng J.X."/>
            <person name="Dai P.F."/>
            <person name="Guo W.B."/>
            <person name="Han X.H."/>
            <person name="Huang E.J."/>
            <person name="Li L.F."/>
            <person name="Wei W."/>
            <person name="Gao Y.C."/>
            <person name="Liu J.Z."/>
            <person name="Shao H.Z."/>
            <person name="Wang X."/>
            <person name="Wang C.C."/>
            <person name="Yang T.C."/>
            <person name="Huo Q.B."/>
            <person name="Li W."/>
            <person name="Chen H.Y."/>
            <person name="Chen S.E."/>
            <person name="Zhou L.G."/>
            <person name="Ni X.B."/>
            <person name="Tian J.H."/>
            <person name="Sheng Y."/>
            <person name="Liu T."/>
            <person name="Pan Y.S."/>
            <person name="Xia L.Y."/>
            <person name="Li J."/>
            <person name="Zhao F."/>
            <person name="Cao W.C."/>
        </authorList>
    </citation>
    <scope>NUCLEOTIDE SEQUENCE [LARGE SCALE GENOMIC DNA]</scope>
    <source>
        <strain evidence="1">Iper-2018</strain>
    </source>
</reference>
<dbReference type="EMBL" id="JABSTQ010001598">
    <property type="protein sequence ID" value="KAG0444707.1"/>
    <property type="molecule type" value="Genomic_DNA"/>
</dbReference>